<comment type="caution">
    <text evidence="2">The sequence shown here is derived from an EMBL/GenBank/DDBJ whole genome shotgun (WGS) entry which is preliminary data.</text>
</comment>
<dbReference type="InterPro" id="IPR010730">
    <property type="entry name" value="HET"/>
</dbReference>
<feature type="non-terminal residue" evidence="2">
    <location>
        <position position="1"/>
    </location>
</feature>
<accession>A0A9P4UYM8</accession>
<reference evidence="2" key="1">
    <citation type="journal article" date="2020" name="Stud. Mycol.">
        <title>101 Dothideomycetes genomes: a test case for predicting lifestyles and emergence of pathogens.</title>
        <authorList>
            <person name="Haridas S."/>
            <person name="Albert R."/>
            <person name="Binder M."/>
            <person name="Bloem J."/>
            <person name="Labutti K."/>
            <person name="Salamov A."/>
            <person name="Andreopoulos B."/>
            <person name="Baker S."/>
            <person name="Barry K."/>
            <person name="Bills G."/>
            <person name="Bluhm B."/>
            <person name="Cannon C."/>
            <person name="Castanera R."/>
            <person name="Culley D."/>
            <person name="Daum C."/>
            <person name="Ezra D."/>
            <person name="Gonzalez J."/>
            <person name="Henrissat B."/>
            <person name="Kuo A."/>
            <person name="Liang C."/>
            <person name="Lipzen A."/>
            <person name="Lutzoni F."/>
            <person name="Magnuson J."/>
            <person name="Mondo S."/>
            <person name="Nolan M."/>
            <person name="Ohm R."/>
            <person name="Pangilinan J."/>
            <person name="Park H.-J."/>
            <person name="Ramirez L."/>
            <person name="Alfaro M."/>
            <person name="Sun H."/>
            <person name="Tritt A."/>
            <person name="Yoshinaga Y."/>
            <person name="Zwiers L.-H."/>
            <person name="Turgeon B."/>
            <person name="Goodwin S."/>
            <person name="Spatafora J."/>
            <person name="Crous P."/>
            <person name="Grigoriev I."/>
        </authorList>
    </citation>
    <scope>NUCLEOTIDE SEQUENCE</scope>
    <source>
        <strain evidence="2">CBS 125425</strain>
    </source>
</reference>
<organism evidence="2 3">
    <name type="scientific">Polyplosphaeria fusca</name>
    <dbReference type="NCBI Taxonomy" id="682080"/>
    <lineage>
        <taxon>Eukaryota</taxon>
        <taxon>Fungi</taxon>
        <taxon>Dikarya</taxon>
        <taxon>Ascomycota</taxon>
        <taxon>Pezizomycotina</taxon>
        <taxon>Dothideomycetes</taxon>
        <taxon>Pleosporomycetidae</taxon>
        <taxon>Pleosporales</taxon>
        <taxon>Tetraplosphaeriaceae</taxon>
        <taxon>Polyplosphaeria</taxon>
    </lineage>
</organism>
<dbReference type="PANTHER" id="PTHR33112:SF9">
    <property type="entry name" value="HETEROKARYON INCOMPATIBILITY DOMAIN-CONTAINING PROTEIN"/>
    <property type="match status" value="1"/>
</dbReference>
<evidence type="ECO:0000259" key="1">
    <source>
        <dbReference type="Pfam" id="PF06985"/>
    </source>
</evidence>
<dbReference type="Pfam" id="PF06985">
    <property type="entry name" value="HET"/>
    <property type="match status" value="1"/>
</dbReference>
<name>A0A9P4UYM8_9PLEO</name>
<feature type="non-terminal residue" evidence="2">
    <location>
        <position position="150"/>
    </location>
</feature>
<evidence type="ECO:0000313" key="2">
    <source>
        <dbReference type="EMBL" id="KAF2730048.1"/>
    </source>
</evidence>
<dbReference type="Proteomes" id="UP000799444">
    <property type="component" value="Unassembled WGS sequence"/>
</dbReference>
<dbReference type="OrthoDB" id="5347061at2759"/>
<evidence type="ECO:0000313" key="3">
    <source>
        <dbReference type="Proteomes" id="UP000799444"/>
    </source>
</evidence>
<feature type="domain" description="Heterokaryon incompatibility" evidence="1">
    <location>
        <begin position="50"/>
        <end position="141"/>
    </location>
</feature>
<keyword evidence="3" id="KW-1185">Reference proteome</keyword>
<protein>
    <recommendedName>
        <fullName evidence="1">Heterokaryon incompatibility domain-containing protein</fullName>
    </recommendedName>
</protein>
<proteinExistence type="predicted"/>
<dbReference type="PANTHER" id="PTHR33112">
    <property type="entry name" value="DOMAIN PROTEIN, PUTATIVE-RELATED"/>
    <property type="match status" value="1"/>
</dbReference>
<sequence length="150" mass="16900">WLTDCLSNHASCIAETNTRLPSRVLDLGVGMTGDGHIKLHETTSQEVGRYVCLSHCWGPRGCSIKTTRPRLEAHKARIAFEDLPKTFQDAVTFTRWLKVRYLWIDALCILQDDENDWERESSAMAATYENSYLTLSAATANCDLDGLFSN</sequence>
<dbReference type="AlphaFoldDB" id="A0A9P4UYM8"/>
<dbReference type="EMBL" id="ML996227">
    <property type="protein sequence ID" value="KAF2730048.1"/>
    <property type="molecule type" value="Genomic_DNA"/>
</dbReference>
<gene>
    <name evidence="2" type="ORF">EJ04DRAFT_393411</name>
</gene>